<organism evidence="3 4">
    <name type="scientific">Flavobacterium omnivorum</name>
    <dbReference type="NCBI Taxonomy" id="178355"/>
    <lineage>
        <taxon>Bacteria</taxon>
        <taxon>Pseudomonadati</taxon>
        <taxon>Bacteroidota</taxon>
        <taxon>Flavobacteriia</taxon>
        <taxon>Flavobacteriales</taxon>
        <taxon>Flavobacteriaceae</taxon>
        <taxon>Flavobacterium</taxon>
    </lineage>
</organism>
<keyword evidence="2" id="KW-0732">Signal</keyword>
<dbReference type="Proteomes" id="UP000199274">
    <property type="component" value="Unassembled WGS sequence"/>
</dbReference>
<proteinExistence type="inferred from homology"/>
<dbReference type="NCBIfam" id="NF033708">
    <property type="entry name" value="T9SS_Cterm_ChiA"/>
    <property type="match status" value="1"/>
</dbReference>
<keyword evidence="4" id="KW-1185">Reference proteome</keyword>
<reference evidence="4" key="1">
    <citation type="submission" date="2016-10" db="EMBL/GenBank/DDBJ databases">
        <authorList>
            <person name="Varghese N."/>
            <person name="Submissions S."/>
        </authorList>
    </citation>
    <scope>NUCLEOTIDE SEQUENCE [LARGE SCALE GENOMIC DNA]</scope>
    <source>
        <strain evidence="4">CGMCC 1.2747</strain>
    </source>
</reference>
<dbReference type="OrthoDB" id="1652165at2"/>
<gene>
    <name evidence="3" type="ORF">SAMN04488062_1197</name>
</gene>
<evidence type="ECO:0000256" key="2">
    <source>
        <dbReference type="ARBA" id="ARBA00022729"/>
    </source>
</evidence>
<comment type="similarity">
    <text evidence="1">Belongs to the ice-binding protein family.</text>
</comment>
<sequence>MKANLPQLLTSLFLIIQTSVVFSQYNNPIAPSVGTTSKFLLFTSLGAVTNAGSTSIYAGNVGTNSGAFTGFESLQTQPFALFNATPETAQCATDLGALYTDLNSRLADIETTGGYGSTITTLTQGIYNTGGAISVNGTLTLDGQNNPNSRFIIRSGGAFTMGAGSKIILTNGTQAQNVFWIITGAVSLAANSEAKGIFISSAAISLGANCTLEGGVLTTAGAITTLDGMSLATPSMLLKENQSINSGATPADLVLIRNNNPILKWQSATDSNFTNPTDINHYLGTLSGFCIGPLTSTTYYRVAVLIDGSTVYSNTVKIDIVVPPTMEGPASSFALFTTAGAIANTGISTNMANIGTNAGVITGQFTNMSLLHVQDALTTACANFILPLFNSLKNITTTSTHPAALGAGETLQPGVYQIASAATLGGILTLDGQGLSNSVFIFKITGALAMAAHSQIIVTNGAITSNIFWVIDGALEVGAFSDVKGNFICLAGAIALGNNTIAEGRFLTIAGAITLENATLSIPIIPIASSNQVICSGAQPNALTLTGNVTTVVQWQKSTDLVFSNPTDIPNTTASLTGAEMGNVSATTYFRAVVTIGSKTLNSTIVTIAINQATIPGIISSNQEFCSVSQPADLILEGNCGSVVKWQSALDSDFTTPIDIENTTNTLSGIAIGTVTVTTFYRAVVQNCTCCPIGYATPAEISIATPTTWNGTSWNNGPPNSTRSAIFSGNYTASENIDACSITINNGAVVTINTGATMTATNELNISGGSLTFENNASLIQINDGIINSGNVTYKRQSTPVRNSDYTYWSSPVAGQILSAAFPNSPLNTIYSFDAFSTPEDYIRVTPSSSMGIGKGYIVQGPQTNSSFPASTYETNFFGIPNNGILETPIGPSDSSNLIGNPYPSAIDADQFLALNSALLDGTIYFWTHSTAIQLASQISNPGSGAYAYTSDDYASYNLLGGVAVFAGGIPTGKIAAGQSFFAISDAPGNAVFNNNMRTDSNNNVLDNTQFFKMTQDKTKVINTLEKSRVWLNFTNVQGIFKQALVGYVTGATNLFDGNFDGESFDGHEFVDFYSINSNKNLSIQGRTLPFDKNDEVILGFRTTVAGTFKISIDHVDGFLQSQEVFIKDKVLQTIFNLKNGDYTFTTTEGVFNERFVLLYSNKSLGTNDITTTQSSVLVSHKSKQININSAVEPIDKVYIYDLAGRQIYQKDKINTNTFSILELDLSHQPLFVKTILQSDKVVTTKILF</sequence>
<protein>
    <recommendedName>
        <fullName evidence="5">Por secretion system C-terminal sorting domain-containing protein</fullName>
    </recommendedName>
</protein>
<dbReference type="InterPro" id="IPR021884">
    <property type="entry name" value="Ice-bd_prot"/>
</dbReference>
<evidence type="ECO:0000313" key="3">
    <source>
        <dbReference type="EMBL" id="SDH97304.1"/>
    </source>
</evidence>
<dbReference type="RefSeq" id="WP_091258771.1">
    <property type="nucleotide sequence ID" value="NZ_FNDB01000019.1"/>
</dbReference>
<dbReference type="AlphaFoldDB" id="A0A1G8GSB5"/>
<dbReference type="EMBL" id="FNDB01000019">
    <property type="protein sequence ID" value="SDH97304.1"/>
    <property type="molecule type" value="Genomic_DNA"/>
</dbReference>
<accession>A0A1G8GSB5</accession>
<evidence type="ECO:0000313" key="4">
    <source>
        <dbReference type="Proteomes" id="UP000199274"/>
    </source>
</evidence>
<dbReference type="STRING" id="178355.SAMN04488062_1197"/>
<name>A0A1G8GSB5_9FLAO</name>
<dbReference type="Pfam" id="PF11999">
    <property type="entry name" value="Ice_binding"/>
    <property type="match status" value="2"/>
</dbReference>
<evidence type="ECO:0008006" key="5">
    <source>
        <dbReference type="Google" id="ProtNLM"/>
    </source>
</evidence>
<evidence type="ECO:0000256" key="1">
    <source>
        <dbReference type="ARBA" id="ARBA00005445"/>
    </source>
</evidence>